<dbReference type="EMBL" id="LR787351">
    <property type="protein sequence ID" value="CAB3263213.1"/>
    <property type="molecule type" value="mRNA"/>
</dbReference>
<dbReference type="SMART" id="SM01342">
    <property type="entry name" value="TAN"/>
    <property type="match status" value="1"/>
</dbReference>
<feature type="domain" description="Telomere-length maintenance and DNA damage repair" evidence="1">
    <location>
        <begin position="1"/>
        <end position="168"/>
    </location>
</feature>
<dbReference type="Pfam" id="PF11640">
    <property type="entry name" value="TAN"/>
    <property type="match status" value="1"/>
</dbReference>
<evidence type="ECO:0000259" key="1">
    <source>
        <dbReference type="SMART" id="SM01342"/>
    </source>
</evidence>
<proteinExistence type="evidence at transcript level"/>
<sequence length="298" mass="33944">MSSRLLLEDVVRSCHYLEYDKATDRKKNADKLNNLIQNPQVVLVLDEKSKTGKTKDGTYTAVFKAVQGYLFKESEATRSKWDTLTDSVQSTRTVKLNQICTLLRLVSKTAVKNGPKLKCSEIVESILIILKRNFQSKLFGKTYLDILTQDILVHRKYVNQISLDQYKEFIAYCTKCFVDQPPHLGSVQVASVMKSLIDSVVMQFDPTKFHDLIDFFSKLVQIVRKSVQPTFIDHSLATLNKFIRWQAQASKARVVLLGQEILQTLVALISSKKVGKTGFHLAVDICLFLVCMMFGREH</sequence>
<gene>
    <name evidence="2" type="primary">LOC104266343</name>
</gene>
<evidence type="ECO:0000313" key="2">
    <source>
        <dbReference type="EMBL" id="CAB3263213.1"/>
    </source>
</evidence>
<protein>
    <submittedName>
        <fullName evidence="2">Uncharacterized protein LOC104266343</fullName>
    </submittedName>
</protein>
<reference evidence="2" key="1">
    <citation type="submission" date="2020-04" db="EMBL/GenBank/DDBJ databases">
        <authorList>
            <person name="Neveu A P."/>
        </authorList>
    </citation>
    <scope>NUCLEOTIDE SEQUENCE</scope>
    <source>
        <tissue evidence="2">Whole embryo</tissue>
    </source>
</reference>
<organism evidence="2">
    <name type="scientific">Phallusia mammillata</name>
    <dbReference type="NCBI Taxonomy" id="59560"/>
    <lineage>
        <taxon>Eukaryota</taxon>
        <taxon>Metazoa</taxon>
        <taxon>Chordata</taxon>
        <taxon>Tunicata</taxon>
        <taxon>Ascidiacea</taxon>
        <taxon>Phlebobranchia</taxon>
        <taxon>Ascidiidae</taxon>
        <taxon>Phallusia</taxon>
    </lineage>
</organism>
<name>A0A6F9DJT7_9ASCI</name>
<dbReference type="InterPro" id="IPR021668">
    <property type="entry name" value="TAN"/>
</dbReference>
<dbReference type="GO" id="GO:0004674">
    <property type="term" value="F:protein serine/threonine kinase activity"/>
    <property type="evidence" value="ECO:0007669"/>
    <property type="project" value="InterPro"/>
</dbReference>
<accession>A0A6F9DJT7</accession>
<dbReference type="AlphaFoldDB" id="A0A6F9DJT7"/>